<dbReference type="Proteomes" id="UP000007392">
    <property type="component" value="Chromosome"/>
</dbReference>
<organism evidence="1 2">
    <name type="scientific">Paenibacillus mucilaginosus K02</name>
    <dbReference type="NCBI Taxonomy" id="997761"/>
    <lineage>
        <taxon>Bacteria</taxon>
        <taxon>Bacillati</taxon>
        <taxon>Bacillota</taxon>
        <taxon>Bacilli</taxon>
        <taxon>Bacillales</taxon>
        <taxon>Paenibacillaceae</taxon>
        <taxon>Paenibacillus</taxon>
    </lineage>
</organism>
<reference evidence="1 2" key="1">
    <citation type="submission" date="2013-06" db="EMBL/GenBank/DDBJ databases">
        <title>Complete genome sequence of Paenibacillus mucilaginosus K02.</title>
        <authorList>
            <person name="Xiao B."/>
            <person name="Sun L."/>
            <person name="Xiao L."/>
            <person name="Lian B."/>
        </authorList>
    </citation>
    <scope>NUCLEOTIDE SEQUENCE [LARGE SCALE GENOMIC DNA]</scope>
    <source>
        <strain evidence="1 2">K02</strain>
    </source>
</reference>
<protein>
    <submittedName>
        <fullName evidence="1">Uncharacterized protein</fullName>
    </submittedName>
</protein>
<accession>I0BQR3</accession>
<dbReference type="KEGG" id="pmw:B2K_29110"/>
<dbReference type="EMBL" id="CP003422">
    <property type="protein sequence ID" value="AFH64710.1"/>
    <property type="molecule type" value="Genomic_DNA"/>
</dbReference>
<proteinExistence type="predicted"/>
<dbReference type="AlphaFoldDB" id="I0BQR3"/>
<name>I0BQR3_9BACL</name>
<sequence length="45" mass="4956">MSALNLEDWKEVRGRAGRRKAKSKAKGRTVESLGVKSKGVDVLDK</sequence>
<evidence type="ECO:0000313" key="1">
    <source>
        <dbReference type="EMBL" id="AFH64710.1"/>
    </source>
</evidence>
<gene>
    <name evidence="1" type="ORF">B2K_29110</name>
</gene>
<dbReference type="HOGENOM" id="CLU_3202882_0_0_9"/>
<evidence type="ECO:0000313" key="2">
    <source>
        <dbReference type="Proteomes" id="UP000007392"/>
    </source>
</evidence>